<dbReference type="GO" id="GO:0033890">
    <property type="term" value="F:ribonuclease D activity"/>
    <property type="evidence" value="ECO:0007669"/>
    <property type="project" value="InterPro"/>
</dbReference>
<dbReference type="Pfam" id="PF00570">
    <property type="entry name" value="HRDC"/>
    <property type="match status" value="1"/>
</dbReference>
<dbReference type="InterPro" id="IPR044876">
    <property type="entry name" value="HRDC_dom_sf"/>
</dbReference>
<dbReference type="InterPro" id="IPR010997">
    <property type="entry name" value="HRDC-like_sf"/>
</dbReference>
<dbReference type="GO" id="GO:0008033">
    <property type="term" value="P:tRNA processing"/>
    <property type="evidence" value="ECO:0007669"/>
    <property type="project" value="UniProtKB-KW"/>
</dbReference>
<dbReference type="InterPro" id="IPR051086">
    <property type="entry name" value="RNase_D-like"/>
</dbReference>
<dbReference type="SUPFAM" id="SSF53098">
    <property type="entry name" value="Ribonuclease H-like"/>
    <property type="match status" value="1"/>
</dbReference>
<dbReference type="Gene3D" id="1.10.150.80">
    <property type="entry name" value="HRDC domain"/>
    <property type="match status" value="2"/>
</dbReference>
<dbReference type="PANTHER" id="PTHR47649">
    <property type="entry name" value="RIBONUCLEASE D"/>
    <property type="match status" value="1"/>
</dbReference>
<evidence type="ECO:0000256" key="5">
    <source>
        <dbReference type="ARBA" id="ARBA00022839"/>
    </source>
</evidence>
<dbReference type="NCBIfam" id="TIGR01388">
    <property type="entry name" value="rnd"/>
    <property type="match status" value="1"/>
</dbReference>
<dbReference type="Pfam" id="PF21293">
    <property type="entry name" value="RNAseD_HRDC_C"/>
    <property type="match status" value="1"/>
</dbReference>
<keyword evidence="4" id="KW-0378">Hydrolase</keyword>
<dbReference type="InterPro" id="IPR036397">
    <property type="entry name" value="RNaseH_sf"/>
</dbReference>
<dbReference type="SUPFAM" id="SSF47819">
    <property type="entry name" value="HRDC-like"/>
    <property type="match status" value="2"/>
</dbReference>
<evidence type="ECO:0000256" key="1">
    <source>
        <dbReference type="ARBA" id="ARBA00022490"/>
    </source>
</evidence>
<dbReference type="InterPro" id="IPR002562">
    <property type="entry name" value="3'-5'_exonuclease_dom"/>
</dbReference>
<keyword evidence="3" id="KW-0540">Nuclease</keyword>
<dbReference type="InterPro" id="IPR006292">
    <property type="entry name" value="RNase_D"/>
</dbReference>
<evidence type="ECO:0000313" key="7">
    <source>
        <dbReference type="EMBL" id="PDH35149.1"/>
    </source>
</evidence>
<keyword evidence="1" id="KW-0963">Cytoplasm</keyword>
<dbReference type="GO" id="GO:0000166">
    <property type="term" value="F:nucleotide binding"/>
    <property type="evidence" value="ECO:0007669"/>
    <property type="project" value="InterPro"/>
</dbReference>
<dbReference type="InterPro" id="IPR048579">
    <property type="entry name" value="RNAseD_HRDC_C"/>
</dbReference>
<keyword evidence="2" id="KW-0819">tRNA processing</keyword>
<proteinExistence type="predicted"/>
<evidence type="ECO:0000256" key="2">
    <source>
        <dbReference type="ARBA" id="ARBA00022694"/>
    </source>
</evidence>
<dbReference type="CDD" id="cd06142">
    <property type="entry name" value="RNaseD_exo"/>
    <property type="match status" value="1"/>
</dbReference>
<dbReference type="GO" id="GO:0003676">
    <property type="term" value="F:nucleic acid binding"/>
    <property type="evidence" value="ECO:0007669"/>
    <property type="project" value="InterPro"/>
</dbReference>
<dbReference type="PANTHER" id="PTHR47649:SF1">
    <property type="entry name" value="RIBONUCLEASE D"/>
    <property type="match status" value="1"/>
</dbReference>
<accession>A0A2A5WF79</accession>
<sequence length="378" mass="43364">MRAANDFPIHLIESQTEFDLLCKSWAELNTISFDTEFVRTNTFYPKLGLLQLADATACYLVDPLCVSDWSGFCALLNMAELQFAIHSSSEDLNLLHTSIQCTPSNLFDSQLAAAFNGLGFSISYQGLVKLLLNSEIAKDETRSDWRKRPLSNAQLVYAANDVCYLSILQDKLLEQLEAKNRTAWFEEECKLQSKLVFELENQINWKNAYAGISNAWKLNNQDLAKLRGLCLWREEKARCLNKPRNWIAKDSDLLNLSLEGSVKNFKSIAFSDRRFYSRYGNEIIEIIDSLVGDVSEVDRSILNFPLSPLLRKKLKSCQKVVAEIAERLTIAPELLARKRQLQNLVRNYQNTGELLWEDDLSGWRREILEEEISPLFSR</sequence>
<dbReference type="InterPro" id="IPR002121">
    <property type="entry name" value="HRDC_dom"/>
</dbReference>
<comment type="caution">
    <text evidence="7">The sequence shown here is derived from an EMBL/GenBank/DDBJ whole genome shotgun (WGS) entry which is preliminary data.</text>
</comment>
<dbReference type="InterPro" id="IPR012337">
    <property type="entry name" value="RNaseH-like_sf"/>
</dbReference>
<dbReference type="Proteomes" id="UP000219329">
    <property type="component" value="Unassembled WGS sequence"/>
</dbReference>
<dbReference type="GO" id="GO:0008408">
    <property type="term" value="F:3'-5' exonuclease activity"/>
    <property type="evidence" value="ECO:0007669"/>
    <property type="project" value="InterPro"/>
</dbReference>
<dbReference type="AlphaFoldDB" id="A0A2A5WF79"/>
<dbReference type="SMART" id="SM00474">
    <property type="entry name" value="35EXOc"/>
    <property type="match status" value="1"/>
</dbReference>
<name>A0A2A5WF79_9GAMM</name>
<dbReference type="Gene3D" id="3.30.420.10">
    <property type="entry name" value="Ribonuclease H-like superfamily/Ribonuclease H"/>
    <property type="match status" value="1"/>
</dbReference>
<reference evidence="7 8" key="1">
    <citation type="submission" date="2017-08" db="EMBL/GenBank/DDBJ databases">
        <title>Fine stratification of microbial communities through a metagenomic profile of the photic zone.</title>
        <authorList>
            <person name="Haro-Moreno J.M."/>
            <person name="Lopez-Perez M."/>
            <person name="De La Torre J."/>
            <person name="Picazo A."/>
            <person name="Camacho A."/>
            <person name="Rodriguez-Valera F."/>
        </authorList>
    </citation>
    <scope>NUCLEOTIDE SEQUENCE [LARGE SCALE GENOMIC DNA]</scope>
    <source>
        <strain evidence="7">MED-G28</strain>
    </source>
</reference>
<dbReference type="Pfam" id="PF01612">
    <property type="entry name" value="DNA_pol_A_exo1"/>
    <property type="match status" value="1"/>
</dbReference>
<protein>
    <submittedName>
        <fullName evidence="7">Ribonuclease D</fullName>
    </submittedName>
</protein>
<organism evidence="7 8">
    <name type="scientific">OM182 bacterium MED-G28</name>
    <dbReference type="NCBI Taxonomy" id="1986256"/>
    <lineage>
        <taxon>Bacteria</taxon>
        <taxon>Pseudomonadati</taxon>
        <taxon>Pseudomonadota</taxon>
        <taxon>Gammaproteobacteria</taxon>
        <taxon>OMG group</taxon>
        <taxon>OM182 clade</taxon>
    </lineage>
</organism>
<evidence type="ECO:0000313" key="8">
    <source>
        <dbReference type="Proteomes" id="UP000219329"/>
    </source>
</evidence>
<keyword evidence="5" id="KW-0269">Exonuclease</keyword>
<dbReference type="EMBL" id="NTJZ01000001">
    <property type="protein sequence ID" value="PDH35149.1"/>
    <property type="molecule type" value="Genomic_DNA"/>
</dbReference>
<gene>
    <name evidence="7" type="primary">rnd</name>
    <name evidence="7" type="ORF">CNF02_00015</name>
</gene>
<evidence type="ECO:0000256" key="4">
    <source>
        <dbReference type="ARBA" id="ARBA00022801"/>
    </source>
</evidence>
<evidence type="ECO:0000256" key="3">
    <source>
        <dbReference type="ARBA" id="ARBA00022722"/>
    </source>
</evidence>
<evidence type="ECO:0000259" key="6">
    <source>
        <dbReference type="SMART" id="SM00474"/>
    </source>
</evidence>
<feature type="domain" description="3'-5' exonuclease" evidence="6">
    <location>
        <begin position="9"/>
        <end position="177"/>
    </location>
</feature>